<sequence length="164" mass="17630">MEPARAARPTDGLVVPTPLPPGDDLRARRITALSAPEAVWAAQQRELVAGLCGQRIDEPRVSALFDRVHPTWYAATDPIDPQPLIHAFGVALGDLVAAAVPGLSWASYQDRAGTELVLTHDVHDLVVFPIATVEAHWGTAGPGWFAQHLQTVVDGTRRLLAAQQ</sequence>
<dbReference type="Gene3D" id="1.20.120.1090">
    <property type="match status" value="1"/>
</dbReference>
<feature type="domain" description="DUF3806" evidence="1">
    <location>
        <begin position="85"/>
        <end position="137"/>
    </location>
</feature>
<organism evidence="2 3">
    <name type="scientific">Cellulomonas gilvus (strain ATCC 13127 / NRRL B-14078)</name>
    <name type="common">Cellvibrio gilvus</name>
    <dbReference type="NCBI Taxonomy" id="593907"/>
    <lineage>
        <taxon>Bacteria</taxon>
        <taxon>Bacillati</taxon>
        <taxon>Actinomycetota</taxon>
        <taxon>Actinomycetes</taxon>
        <taxon>Micrococcales</taxon>
        <taxon>Cellulomonadaceae</taxon>
        <taxon>Cellulomonas</taxon>
    </lineage>
</organism>
<dbReference type="OrthoDB" id="4828677at2"/>
<dbReference type="Proteomes" id="UP000000485">
    <property type="component" value="Chromosome"/>
</dbReference>
<dbReference type="HOGENOM" id="CLU_1616041_0_0_11"/>
<evidence type="ECO:0000259" key="1">
    <source>
        <dbReference type="Pfam" id="PF12713"/>
    </source>
</evidence>
<proteinExistence type="predicted"/>
<evidence type="ECO:0000313" key="2">
    <source>
        <dbReference type="EMBL" id="AEI10854.1"/>
    </source>
</evidence>
<dbReference type="InterPro" id="IPR024266">
    <property type="entry name" value="DUF3806"/>
</dbReference>
<dbReference type="EMBL" id="CP002665">
    <property type="protein sequence ID" value="AEI10854.1"/>
    <property type="molecule type" value="Genomic_DNA"/>
</dbReference>
<dbReference type="KEGG" id="cga:Celgi_0332"/>
<dbReference type="Pfam" id="PF12713">
    <property type="entry name" value="DUF3806"/>
    <property type="match status" value="1"/>
</dbReference>
<dbReference type="AlphaFoldDB" id="F8A4N8"/>
<reference evidence="3" key="1">
    <citation type="submission" date="2011-04" db="EMBL/GenBank/DDBJ databases">
        <title>Complete sequence of Cellvibrio gilvus ATCC 13127.</title>
        <authorList>
            <person name="Lucas S."/>
            <person name="Han J."/>
            <person name="Lapidus A."/>
            <person name="Cheng J.-F."/>
            <person name="Goodwin L."/>
            <person name="Pitluck S."/>
            <person name="Peters L."/>
            <person name="Munk A."/>
            <person name="Detter J.C."/>
            <person name="Han C."/>
            <person name="Tapia R."/>
            <person name="Land M."/>
            <person name="Hauser L."/>
            <person name="Kyrpides N."/>
            <person name="Ivanova N."/>
            <person name="Ovchinnikova G."/>
            <person name="Pagani I."/>
            <person name="Mead D."/>
            <person name="Brumm P."/>
            <person name="Woyke T."/>
        </authorList>
    </citation>
    <scope>NUCLEOTIDE SEQUENCE [LARGE SCALE GENOMIC DNA]</scope>
    <source>
        <strain evidence="3">ATCC 13127 / NRRL B-14078</strain>
    </source>
</reference>
<protein>
    <recommendedName>
        <fullName evidence="1">DUF3806 domain-containing protein</fullName>
    </recommendedName>
</protein>
<evidence type="ECO:0000313" key="3">
    <source>
        <dbReference type="Proteomes" id="UP000000485"/>
    </source>
</evidence>
<dbReference type="RefSeq" id="WP_013882379.1">
    <property type="nucleotide sequence ID" value="NC_015671.1"/>
</dbReference>
<accession>F8A4N8</accession>
<gene>
    <name evidence="2" type="ordered locus">Celgi_0332</name>
</gene>
<keyword evidence="3" id="KW-1185">Reference proteome</keyword>
<dbReference type="STRING" id="593907.Celgi_0332"/>
<name>F8A4N8_CELGA</name>